<evidence type="ECO:0000256" key="4">
    <source>
        <dbReference type="ARBA" id="ARBA00022803"/>
    </source>
</evidence>
<keyword evidence="6 7" id="KW-0413">Isomerase</keyword>
<evidence type="ECO:0000256" key="6">
    <source>
        <dbReference type="ARBA" id="ARBA00023235"/>
    </source>
</evidence>
<comment type="caution">
    <text evidence="10">The sequence shown here is derived from an EMBL/GenBank/DDBJ whole genome shotgun (WGS) entry which is preliminary data.</text>
</comment>
<evidence type="ECO:0000256" key="3">
    <source>
        <dbReference type="ARBA" id="ARBA00022737"/>
    </source>
</evidence>
<organism evidence="10 11">
    <name type="scientific">Parthenolecanium corni</name>
    <dbReference type="NCBI Taxonomy" id="536013"/>
    <lineage>
        <taxon>Eukaryota</taxon>
        <taxon>Metazoa</taxon>
        <taxon>Ecdysozoa</taxon>
        <taxon>Arthropoda</taxon>
        <taxon>Hexapoda</taxon>
        <taxon>Insecta</taxon>
        <taxon>Pterygota</taxon>
        <taxon>Neoptera</taxon>
        <taxon>Paraneoptera</taxon>
        <taxon>Hemiptera</taxon>
        <taxon>Sternorrhyncha</taxon>
        <taxon>Coccoidea</taxon>
        <taxon>Coccidae</taxon>
        <taxon>Parthenolecanium</taxon>
    </lineage>
</organism>
<accession>A0AAN9T8X6</accession>
<keyword evidence="3" id="KW-0677">Repeat</keyword>
<evidence type="ECO:0000256" key="7">
    <source>
        <dbReference type="PROSITE-ProRule" id="PRU00277"/>
    </source>
</evidence>
<dbReference type="EMBL" id="JBBCAQ010000036">
    <property type="protein sequence ID" value="KAK7576279.1"/>
    <property type="molecule type" value="Genomic_DNA"/>
</dbReference>
<name>A0AAN9T8X6_9HEMI</name>
<dbReference type="SUPFAM" id="SSF54534">
    <property type="entry name" value="FKBP-like"/>
    <property type="match status" value="2"/>
</dbReference>
<dbReference type="PROSITE" id="PS50005">
    <property type="entry name" value="TPR"/>
    <property type="match status" value="1"/>
</dbReference>
<feature type="domain" description="PPIase FKBP-type" evidence="9">
    <location>
        <begin position="34"/>
        <end position="121"/>
    </location>
</feature>
<evidence type="ECO:0000313" key="10">
    <source>
        <dbReference type="EMBL" id="KAK7576279.1"/>
    </source>
</evidence>
<dbReference type="InterPro" id="IPR019734">
    <property type="entry name" value="TPR_rpt"/>
</dbReference>
<dbReference type="FunFam" id="3.10.50.40:FF:000006">
    <property type="entry name" value="Peptidyl-prolyl cis-trans isomerase"/>
    <property type="match status" value="1"/>
</dbReference>
<dbReference type="Pfam" id="PF13181">
    <property type="entry name" value="TPR_8"/>
    <property type="match status" value="2"/>
</dbReference>
<dbReference type="Proteomes" id="UP001367676">
    <property type="component" value="Unassembled WGS sequence"/>
</dbReference>
<dbReference type="Pfam" id="PF00254">
    <property type="entry name" value="FKBP_C"/>
    <property type="match status" value="2"/>
</dbReference>
<evidence type="ECO:0000256" key="1">
    <source>
        <dbReference type="ARBA" id="ARBA00000971"/>
    </source>
</evidence>
<evidence type="ECO:0000256" key="2">
    <source>
        <dbReference type="ARBA" id="ARBA00013194"/>
    </source>
</evidence>
<feature type="domain" description="PPIase FKBP-type" evidence="9">
    <location>
        <begin position="150"/>
        <end position="236"/>
    </location>
</feature>
<keyword evidence="11" id="KW-1185">Reference proteome</keyword>
<dbReference type="SMART" id="SM00028">
    <property type="entry name" value="TPR"/>
    <property type="match status" value="2"/>
</dbReference>
<dbReference type="PANTHER" id="PTHR46512:SF9">
    <property type="entry name" value="PEPTIDYLPROLYL ISOMERASE"/>
    <property type="match status" value="1"/>
</dbReference>
<dbReference type="SUPFAM" id="SSF48452">
    <property type="entry name" value="TPR-like"/>
    <property type="match status" value="1"/>
</dbReference>
<keyword evidence="5 7" id="KW-0697">Rotamase</keyword>
<gene>
    <name evidence="10" type="ORF">V9T40_012565</name>
</gene>
<keyword evidence="4 8" id="KW-0802">TPR repeat</keyword>
<dbReference type="Gene3D" id="3.10.50.40">
    <property type="match status" value="2"/>
</dbReference>
<evidence type="ECO:0000256" key="8">
    <source>
        <dbReference type="PROSITE-ProRule" id="PRU00339"/>
    </source>
</evidence>
<dbReference type="FunFam" id="3.10.50.40:FF:000013">
    <property type="entry name" value="Peptidylprolyl isomerase"/>
    <property type="match status" value="1"/>
</dbReference>
<protein>
    <recommendedName>
        <fullName evidence="2 7">peptidylprolyl isomerase</fullName>
        <ecNumber evidence="2 7">5.2.1.8</ecNumber>
    </recommendedName>
</protein>
<evidence type="ECO:0000259" key="9">
    <source>
        <dbReference type="PROSITE" id="PS50059"/>
    </source>
</evidence>
<dbReference type="AlphaFoldDB" id="A0AAN9T8X6"/>
<dbReference type="EC" id="5.2.1.8" evidence="2 7"/>
<proteinExistence type="predicted"/>
<dbReference type="PANTHER" id="PTHR46512">
    <property type="entry name" value="PEPTIDYLPROLYL ISOMERASE"/>
    <property type="match status" value="1"/>
</dbReference>
<evidence type="ECO:0000313" key="11">
    <source>
        <dbReference type="Proteomes" id="UP001367676"/>
    </source>
</evidence>
<dbReference type="PROSITE" id="PS50059">
    <property type="entry name" value="FKBP_PPIASE"/>
    <property type="match status" value="2"/>
</dbReference>
<sequence length="457" mass="51511">MTAGEALDITPDLDGGVLKTIIKEGEGISTPTSGCTVTVHYEGKLTDGTVFDSSRQRQPFEFDLGKGSVIKAWDIGVATMKRGEIAKFECKAKYAYGSQGSPPTIPPNATLIFEVEMISWRAEDISPHKDGSVLRTIIKVGEGFSSPNEGATVDIHLTGFYNGKTFEDRDVLFPLGEGSEYQVCEGIEKALEKFKIKEKSKLQIKSNVAFGTAGKPEFNIPPNADVEYVVDLKNFEKLPDFWSLDPPAKREQAAFFKEKGGRYFKEGKYALACRMYHKMDSYVGNDVGFTGEDEEIRKELLKAMHLNLALCYLKLDKVIDARHECEKVLEADPENVKALFRKGLTYMNSAEPELAITDFTAVLKSDPGNSAAARHLRECQEMLKNQRSQEKKIYANMFEKFAKHDKEKEEEERKQLPDVMKTLGEWGQDEREREPTKFEMENPNILMLNRTDDFGNM</sequence>
<dbReference type="InterPro" id="IPR001179">
    <property type="entry name" value="PPIase_FKBP_dom"/>
</dbReference>
<feature type="repeat" description="TPR" evidence="8">
    <location>
        <begin position="336"/>
        <end position="369"/>
    </location>
</feature>
<dbReference type="InterPro" id="IPR050754">
    <property type="entry name" value="FKBP4/5/8-like"/>
</dbReference>
<comment type="catalytic activity">
    <reaction evidence="1 7">
        <text>[protein]-peptidylproline (omega=180) = [protein]-peptidylproline (omega=0)</text>
        <dbReference type="Rhea" id="RHEA:16237"/>
        <dbReference type="Rhea" id="RHEA-COMP:10747"/>
        <dbReference type="Rhea" id="RHEA-COMP:10748"/>
        <dbReference type="ChEBI" id="CHEBI:83833"/>
        <dbReference type="ChEBI" id="CHEBI:83834"/>
        <dbReference type="EC" id="5.2.1.8"/>
    </reaction>
</comment>
<dbReference type="InterPro" id="IPR011990">
    <property type="entry name" value="TPR-like_helical_dom_sf"/>
</dbReference>
<reference evidence="10 11" key="1">
    <citation type="submission" date="2024-03" db="EMBL/GenBank/DDBJ databases">
        <title>Adaptation during the transition from Ophiocordyceps entomopathogen to insect associate is accompanied by gene loss and intensified selection.</title>
        <authorList>
            <person name="Ward C.M."/>
            <person name="Onetto C.A."/>
            <person name="Borneman A.R."/>
        </authorList>
    </citation>
    <scope>NUCLEOTIDE SEQUENCE [LARGE SCALE GENOMIC DNA]</scope>
    <source>
        <strain evidence="10">AWRI1</strain>
        <tissue evidence="10">Single Adult Female</tissue>
    </source>
</reference>
<dbReference type="GO" id="GO:0003755">
    <property type="term" value="F:peptidyl-prolyl cis-trans isomerase activity"/>
    <property type="evidence" value="ECO:0007669"/>
    <property type="project" value="UniProtKB-KW"/>
</dbReference>
<dbReference type="InterPro" id="IPR046357">
    <property type="entry name" value="PPIase_dom_sf"/>
</dbReference>
<evidence type="ECO:0000256" key="5">
    <source>
        <dbReference type="ARBA" id="ARBA00023110"/>
    </source>
</evidence>
<dbReference type="FunFam" id="1.25.40.10:FF:000008">
    <property type="entry name" value="Peptidylprolyl isomerase"/>
    <property type="match status" value="1"/>
</dbReference>
<dbReference type="Gene3D" id="1.25.40.10">
    <property type="entry name" value="Tetratricopeptide repeat domain"/>
    <property type="match status" value="1"/>
</dbReference>